<feature type="transmembrane region" description="Helical" evidence="1">
    <location>
        <begin position="39"/>
        <end position="56"/>
    </location>
</feature>
<reference evidence="2 3" key="1">
    <citation type="submission" date="2020-08" db="EMBL/GenBank/DDBJ databases">
        <title>Genomic Encyclopedia of Type Strains, Phase IV (KMG-IV): sequencing the most valuable type-strain genomes for metagenomic binning, comparative biology and taxonomic classification.</title>
        <authorList>
            <person name="Goeker M."/>
        </authorList>
    </citation>
    <scope>NUCLEOTIDE SEQUENCE [LARGE SCALE GENOMIC DNA]</scope>
    <source>
        <strain evidence="2 3">DSM 17976</strain>
    </source>
</reference>
<dbReference type="RefSeq" id="WP_183971610.1">
    <property type="nucleotide sequence ID" value="NZ_JACIBY010000001.1"/>
</dbReference>
<keyword evidence="1" id="KW-0472">Membrane</keyword>
<protein>
    <recommendedName>
        <fullName evidence="4">DUF4199 domain-containing protein</fullName>
    </recommendedName>
</protein>
<evidence type="ECO:0000313" key="3">
    <source>
        <dbReference type="Proteomes" id="UP000541352"/>
    </source>
</evidence>
<accession>A0A7W6ENR5</accession>
<dbReference type="EMBL" id="JACIBY010000001">
    <property type="protein sequence ID" value="MBB3836850.1"/>
    <property type="molecule type" value="Genomic_DNA"/>
</dbReference>
<organism evidence="2 3">
    <name type="scientific">Runella defluvii</name>
    <dbReference type="NCBI Taxonomy" id="370973"/>
    <lineage>
        <taxon>Bacteria</taxon>
        <taxon>Pseudomonadati</taxon>
        <taxon>Bacteroidota</taxon>
        <taxon>Cytophagia</taxon>
        <taxon>Cytophagales</taxon>
        <taxon>Spirosomataceae</taxon>
        <taxon>Runella</taxon>
    </lineage>
</organism>
<dbReference type="Proteomes" id="UP000541352">
    <property type="component" value="Unassembled WGS sequence"/>
</dbReference>
<feature type="transmembrane region" description="Helical" evidence="1">
    <location>
        <begin position="12"/>
        <end position="33"/>
    </location>
</feature>
<dbReference type="InterPro" id="IPR025250">
    <property type="entry name" value="DUF4199"/>
</dbReference>
<feature type="transmembrane region" description="Helical" evidence="1">
    <location>
        <begin position="68"/>
        <end position="93"/>
    </location>
</feature>
<dbReference type="Pfam" id="PF13858">
    <property type="entry name" value="DUF4199"/>
    <property type="match status" value="1"/>
</dbReference>
<dbReference type="AlphaFoldDB" id="A0A7W6ENR5"/>
<proteinExistence type="predicted"/>
<keyword evidence="1" id="KW-1133">Transmembrane helix</keyword>
<keyword evidence="3" id="KW-1185">Reference proteome</keyword>
<evidence type="ECO:0008006" key="4">
    <source>
        <dbReference type="Google" id="ProtNLM"/>
    </source>
</evidence>
<evidence type="ECO:0000313" key="2">
    <source>
        <dbReference type="EMBL" id="MBB3836850.1"/>
    </source>
</evidence>
<sequence>MEQQPTTARAALKWGAISGIGSMIFSTLIYVTGQVTNPGLAWLGIIIPILAMIMGMKEFRTQNGGFMSYGQGLGIGTLLSGIGGFLAGVYNYIYNEFVDPTLRQQILDKTREDLENRGMDDAQIDAAIEMSSKFSTPGITFAIGIFMAILMGFIISLIVSAIMKKDKPFDFE</sequence>
<evidence type="ECO:0000256" key="1">
    <source>
        <dbReference type="SAM" id="Phobius"/>
    </source>
</evidence>
<name>A0A7W6ENR5_9BACT</name>
<keyword evidence="1" id="KW-0812">Transmembrane</keyword>
<feature type="transmembrane region" description="Helical" evidence="1">
    <location>
        <begin position="139"/>
        <end position="163"/>
    </location>
</feature>
<gene>
    <name evidence="2" type="ORF">FHS57_000832</name>
</gene>
<comment type="caution">
    <text evidence="2">The sequence shown here is derived from an EMBL/GenBank/DDBJ whole genome shotgun (WGS) entry which is preliminary data.</text>
</comment>